<proteinExistence type="predicted"/>
<protein>
    <submittedName>
        <fullName evidence="3">Retroviral-like aspartic protease family protein</fullName>
        <ecNumber evidence="3">3.4.23.-</ecNumber>
    </submittedName>
</protein>
<accession>A0ABU3Q6P5</accession>
<dbReference type="EMBL" id="JAVUPU010000004">
    <property type="protein sequence ID" value="MDT9599075.1"/>
    <property type="molecule type" value="Genomic_DNA"/>
</dbReference>
<evidence type="ECO:0000256" key="2">
    <source>
        <dbReference type="SAM" id="SignalP"/>
    </source>
</evidence>
<keyword evidence="2" id="KW-0732">Signal</keyword>
<feature type="chain" id="PRO_5045489596" evidence="2">
    <location>
        <begin position="24"/>
        <end position="328"/>
    </location>
</feature>
<organism evidence="3 4">
    <name type="scientific">Sphingosinicella rhizophila</name>
    <dbReference type="NCBI Taxonomy" id="3050082"/>
    <lineage>
        <taxon>Bacteria</taxon>
        <taxon>Pseudomonadati</taxon>
        <taxon>Pseudomonadota</taxon>
        <taxon>Alphaproteobacteria</taxon>
        <taxon>Sphingomonadales</taxon>
        <taxon>Sphingosinicellaceae</taxon>
        <taxon>Sphingosinicella</taxon>
    </lineage>
</organism>
<comment type="caution">
    <text evidence="3">The sequence shown here is derived from an EMBL/GenBank/DDBJ whole genome shotgun (WGS) entry which is preliminary data.</text>
</comment>
<dbReference type="CDD" id="cd05483">
    <property type="entry name" value="retropepsin_like_bacteria"/>
    <property type="match status" value="2"/>
</dbReference>
<dbReference type="RefSeq" id="WP_315725692.1">
    <property type="nucleotide sequence ID" value="NZ_JAVUPU010000004.1"/>
</dbReference>
<dbReference type="Proteomes" id="UP001259572">
    <property type="component" value="Unassembled WGS sequence"/>
</dbReference>
<dbReference type="InterPro" id="IPR034122">
    <property type="entry name" value="Retropepsin-like_bacterial"/>
</dbReference>
<dbReference type="InterPro" id="IPR021109">
    <property type="entry name" value="Peptidase_aspartic_dom_sf"/>
</dbReference>
<dbReference type="EC" id="3.4.23.-" evidence="3"/>
<keyword evidence="3" id="KW-0378">Hydrolase</keyword>
<keyword evidence="4" id="KW-1185">Reference proteome</keyword>
<dbReference type="GO" id="GO:0016787">
    <property type="term" value="F:hydrolase activity"/>
    <property type="evidence" value="ECO:0007669"/>
    <property type="project" value="UniProtKB-KW"/>
</dbReference>
<dbReference type="Gene3D" id="2.40.70.10">
    <property type="entry name" value="Acid Proteases"/>
    <property type="match status" value="2"/>
</dbReference>
<evidence type="ECO:0000313" key="4">
    <source>
        <dbReference type="Proteomes" id="UP001259572"/>
    </source>
</evidence>
<evidence type="ECO:0000313" key="3">
    <source>
        <dbReference type="EMBL" id="MDT9599075.1"/>
    </source>
</evidence>
<dbReference type="Pfam" id="PF13650">
    <property type="entry name" value="Asp_protease_2"/>
    <property type="match status" value="2"/>
</dbReference>
<reference evidence="3 4" key="1">
    <citation type="submission" date="2023-05" db="EMBL/GenBank/DDBJ databases">
        <authorList>
            <person name="Guo Y."/>
        </authorList>
    </citation>
    <scope>NUCLEOTIDE SEQUENCE [LARGE SCALE GENOMIC DNA]</scope>
    <source>
        <strain evidence="3 4">GR2756</strain>
    </source>
</reference>
<feature type="signal peptide" evidence="2">
    <location>
        <begin position="1"/>
        <end position="23"/>
    </location>
</feature>
<feature type="compositionally biased region" description="Basic and acidic residues" evidence="1">
    <location>
        <begin position="319"/>
        <end position="328"/>
    </location>
</feature>
<dbReference type="SUPFAM" id="SSF50630">
    <property type="entry name" value="Acid proteases"/>
    <property type="match status" value="2"/>
</dbReference>
<evidence type="ECO:0000256" key="1">
    <source>
        <dbReference type="SAM" id="MobiDB-lite"/>
    </source>
</evidence>
<feature type="region of interest" description="Disordered" evidence="1">
    <location>
        <begin position="308"/>
        <end position="328"/>
    </location>
</feature>
<sequence>MKPLLLAASAFLTALGAASPSAGQDMVSLPQPIVDESGHVLSFGEDEGDRMTVPVNIGASGPHLFVIDTGSERTVISRELARALDLVPGRPARMHSMTEVSTVSTVVIPELQVGGKSVHRINAPALERRNLGAEGLLGVDTLQSQRVLFDFVKQEMTVTPSRKREPRWPSDTIVITAKSRFGHLVLVDATVEGQKVWVIVDTGSEATVANNALRRKLERKGRLKTTIPVALTSVTGSTTIADQGLARRIRIGGIEMQNLPLVFADAHPFRKLGLMERPAILLGMDALQLFERVSVDFANRTVKILPGDTSALQPPTRVARTEGARPAG</sequence>
<name>A0ABU3Q6P5_9SPHN</name>
<gene>
    <name evidence="3" type="ORF">RQX22_08945</name>
</gene>